<comment type="subcellular location">
    <subcellularLocation>
        <location evidence="1">Cell envelope</location>
    </subcellularLocation>
    <subcellularLocation>
        <location evidence="2">Cell outer membrane</location>
    </subcellularLocation>
    <subcellularLocation>
        <location evidence="3">Secreted</location>
    </subcellularLocation>
</comment>
<accession>A0ABU1X3N2</accession>
<evidence type="ECO:0000256" key="7">
    <source>
        <dbReference type="ARBA" id="ARBA00023237"/>
    </source>
</evidence>
<reference evidence="8 9" key="1">
    <citation type="submission" date="2023-07" db="EMBL/GenBank/DDBJ databases">
        <title>Sorghum-associated microbial communities from plants grown in Nebraska, USA.</title>
        <authorList>
            <person name="Schachtman D."/>
        </authorList>
    </citation>
    <scope>NUCLEOTIDE SEQUENCE [LARGE SCALE GENOMIC DNA]</scope>
    <source>
        <strain evidence="8 9">4256</strain>
    </source>
</reference>
<dbReference type="NCBIfam" id="TIGR01376">
    <property type="entry name" value="POMP_repeat"/>
    <property type="match status" value="1"/>
</dbReference>
<keyword evidence="9" id="KW-1185">Reference proteome</keyword>
<keyword evidence="6" id="KW-0472">Membrane</keyword>
<comment type="caution">
    <text evidence="8">The sequence shown here is derived from an EMBL/GenBank/DDBJ whole genome shotgun (WGS) entry which is preliminary data.</text>
</comment>
<dbReference type="InterPro" id="IPR003368">
    <property type="entry name" value="POMP_repeat"/>
</dbReference>
<organism evidence="8 9">
    <name type="scientific">Sphingobium xenophagum</name>
    <dbReference type="NCBI Taxonomy" id="121428"/>
    <lineage>
        <taxon>Bacteria</taxon>
        <taxon>Pseudomonadati</taxon>
        <taxon>Pseudomonadota</taxon>
        <taxon>Alphaproteobacteria</taxon>
        <taxon>Sphingomonadales</taxon>
        <taxon>Sphingomonadaceae</taxon>
        <taxon>Sphingobium</taxon>
    </lineage>
</organism>
<evidence type="ECO:0000256" key="2">
    <source>
        <dbReference type="ARBA" id="ARBA00004442"/>
    </source>
</evidence>
<keyword evidence="5" id="KW-0732">Signal</keyword>
<keyword evidence="7" id="KW-0998">Cell outer membrane</keyword>
<name>A0ABU1X3N2_SPHXE</name>
<evidence type="ECO:0000256" key="5">
    <source>
        <dbReference type="ARBA" id="ARBA00022729"/>
    </source>
</evidence>
<evidence type="ECO:0000313" key="8">
    <source>
        <dbReference type="EMBL" id="MDR7156163.1"/>
    </source>
</evidence>
<evidence type="ECO:0000256" key="1">
    <source>
        <dbReference type="ARBA" id="ARBA00004196"/>
    </source>
</evidence>
<evidence type="ECO:0000256" key="3">
    <source>
        <dbReference type="ARBA" id="ARBA00004613"/>
    </source>
</evidence>
<gene>
    <name evidence="8" type="ORF">J2W40_003001</name>
</gene>
<protein>
    <submittedName>
        <fullName evidence="8">Outer membrane repeat protein</fullName>
    </submittedName>
</protein>
<dbReference type="EMBL" id="JAVDWV010000013">
    <property type="protein sequence ID" value="MDR7156163.1"/>
    <property type="molecule type" value="Genomic_DNA"/>
</dbReference>
<sequence>MADEIQPVIVASNVAGITGGAIAAAGLITNRALQTHR</sequence>
<proteinExistence type="predicted"/>
<evidence type="ECO:0000313" key="9">
    <source>
        <dbReference type="Proteomes" id="UP001267638"/>
    </source>
</evidence>
<evidence type="ECO:0000256" key="6">
    <source>
        <dbReference type="ARBA" id="ARBA00023136"/>
    </source>
</evidence>
<evidence type="ECO:0000256" key="4">
    <source>
        <dbReference type="ARBA" id="ARBA00022525"/>
    </source>
</evidence>
<keyword evidence="4" id="KW-0964">Secreted</keyword>
<dbReference type="Proteomes" id="UP001267638">
    <property type="component" value="Unassembled WGS sequence"/>
</dbReference>